<dbReference type="AlphaFoldDB" id="B3SDF9"/>
<keyword evidence="1" id="KW-0175">Coiled coil</keyword>
<dbReference type="KEGG" id="tad:TRIADDRAFT_62315"/>
<accession>B3SDF9</accession>
<gene>
    <name evidence="2" type="ORF">TRIADDRAFT_62315</name>
</gene>
<dbReference type="HOGENOM" id="CLU_617275_0_0_1"/>
<sequence length="444" mass="52393">MATKLYDHGLNLDMTSDIASNTLHGLGEDTIDFKPLPKTSILKKSILKKFGNDTDVSSTNLNMKSKKRVYFDVTHIEEHEIHNEDYIYEENGDITNEENSFNQDGIQQEEYDDAFQQNGDIGDVQTLEIEEDKFNEAIKDRNTPLSTFKAMIAEEKEKLKKQLEIFQEKCQRELRAMKQELDDRRELFLLESEELDALAYEQRQQIESELAELQAELNLNKKRQSYQAKEDRLKLLEGDLERRAQNSKDYEQEIIEMEEYLNRRHQMWHDKTIELKERDKELSEYEREISSRKEKLKESGIDLDKNERSDDNELQKKIYELTNSLQNSKQNLYKIESESKEKDLMISSMKSKLDGFTNENRGLQQKMRHLESQLSITMEEVKQMKKKPDNRTNNVAARHGKIFRRSKSLDNETLRARNGDDLYIISICLFNSHSFKAVFDNLDQ</sequence>
<evidence type="ECO:0000313" key="2">
    <source>
        <dbReference type="EMBL" id="EDV19211.1"/>
    </source>
</evidence>
<dbReference type="CTD" id="6759504"/>
<dbReference type="EMBL" id="DS985279">
    <property type="protein sequence ID" value="EDV19211.1"/>
    <property type="molecule type" value="Genomic_DNA"/>
</dbReference>
<protein>
    <submittedName>
        <fullName evidence="2">Uncharacterized protein</fullName>
    </submittedName>
</protein>
<dbReference type="RefSeq" id="XP_002118277.1">
    <property type="nucleotide sequence ID" value="XM_002118241.1"/>
</dbReference>
<proteinExistence type="predicted"/>
<reference evidence="2 3" key="1">
    <citation type="journal article" date="2008" name="Nature">
        <title>The Trichoplax genome and the nature of placozoans.</title>
        <authorList>
            <person name="Srivastava M."/>
            <person name="Begovic E."/>
            <person name="Chapman J."/>
            <person name="Putnam N.H."/>
            <person name="Hellsten U."/>
            <person name="Kawashima T."/>
            <person name="Kuo A."/>
            <person name="Mitros T."/>
            <person name="Salamov A."/>
            <person name="Carpenter M.L."/>
            <person name="Signorovitch A.Y."/>
            <person name="Moreno M.A."/>
            <person name="Kamm K."/>
            <person name="Grimwood J."/>
            <person name="Schmutz J."/>
            <person name="Shapiro H."/>
            <person name="Grigoriev I.V."/>
            <person name="Buss L.W."/>
            <person name="Schierwater B."/>
            <person name="Dellaporta S.L."/>
            <person name="Rokhsar D.S."/>
        </authorList>
    </citation>
    <scope>NUCLEOTIDE SEQUENCE [LARGE SCALE GENOMIC DNA]</scope>
    <source>
        <strain evidence="2 3">Grell-BS-1999</strain>
    </source>
</reference>
<keyword evidence="3" id="KW-1185">Reference proteome</keyword>
<dbReference type="OrthoDB" id="10072038at2759"/>
<evidence type="ECO:0000313" key="3">
    <source>
        <dbReference type="Proteomes" id="UP000009022"/>
    </source>
</evidence>
<dbReference type="InParanoid" id="B3SDF9"/>
<dbReference type="eggNOG" id="ENOG502SFUZ">
    <property type="taxonomic scope" value="Eukaryota"/>
</dbReference>
<name>B3SDF9_TRIAD</name>
<organism evidence="2 3">
    <name type="scientific">Trichoplax adhaerens</name>
    <name type="common">Trichoplax reptans</name>
    <dbReference type="NCBI Taxonomy" id="10228"/>
    <lineage>
        <taxon>Eukaryota</taxon>
        <taxon>Metazoa</taxon>
        <taxon>Placozoa</taxon>
        <taxon>Uniplacotomia</taxon>
        <taxon>Trichoplacea</taxon>
        <taxon>Trichoplacidae</taxon>
        <taxon>Trichoplax</taxon>
    </lineage>
</organism>
<dbReference type="GeneID" id="6759504"/>
<dbReference type="Proteomes" id="UP000009022">
    <property type="component" value="Unassembled WGS sequence"/>
</dbReference>
<feature type="coiled-coil region" evidence="1">
    <location>
        <begin position="149"/>
        <end position="295"/>
    </location>
</feature>
<feature type="coiled-coil region" evidence="1">
    <location>
        <begin position="346"/>
        <end position="387"/>
    </location>
</feature>
<evidence type="ECO:0000256" key="1">
    <source>
        <dbReference type="SAM" id="Coils"/>
    </source>
</evidence>